<comment type="similarity">
    <text evidence="2">Belongs to the pectinesterase family.</text>
</comment>
<keyword evidence="8" id="KW-0964">Secreted</keyword>
<dbReference type="GO" id="GO:0045490">
    <property type="term" value="P:pectin catabolic process"/>
    <property type="evidence" value="ECO:0007669"/>
    <property type="project" value="UniProtKB-UniRule"/>
</dbReference>
<dbReference type="UniPathway" id="UPA00545">
    <property type="reaction ID" value="UER00823"/>
</dbReference>
<feature type="domain" description="Pectinesterase catalytic" evidence="9">
    <location>
        <begin position="108"/>
        <end position="300"/>
    </location>
</feature>
<dbReference type="InterPro" id="IPR011050">
    <property type="entry name" value="Pectin_lyase_fold/virulence"/>
</dbReference>
<dbReference type="EC" id="3.1.1.11" evidence="3 8"/>
<dbReference type="Gene3D" id="2.160.20.10">
    <property type="entry name" value="Single-stranded right-handed beta-helix, Pectin lyase-like"/>
    <property type="match status" value="1"/>
</dbReference>
<evidence type="ECO:0000256" key="4">
    <source>
        <dbReference type="ARBA" id="ARBA00022801"/>
    </source>
</evidence>
<evidence type="ECO:0000313" key="10">
    <source>
        <dbReference type="EMBL" id="KAF4627438.1"/>
    </source>
</evidence>
<reference evidence="10 11" key="1">
    <citation type="submission" date="2020-03" db="EMBL/GenBank/DDBJ databases">
        <title>Draft Genome Sequence of Cudoniella acicularis.</title>
        <authorList>
            <person name="Buettner E."/>
            <person name="Kellner H."/>
        </authorList>
    </citation>
    <scope>NUCLEOTIDE SEQUENCE [LARGE SCALE GENOMIC DNA]</scope>
    <source>
        <strain evidence="10 11">DSM 108380</strain>
    </source>
</reference>
<keyword evidence="11" id="KW-1185">Reference proteome</keyword>
<comment type="caution">
    <text evidence="10">The sequence shown here is derived from an EMBL/GenBank/DDBJ whole genome shotgun (WGS) entry which is preliminary data.</text>
</comment>
<gene>
    <name evidence="10" type="ORF">G7Y89_g10719</name>
</gene>
<dbReference type="Pfam" id="PF01095">
    <property type="entry name" value="Pectinesterase"/>
    <property type="match status" value="1"/>
</dbReference>
<comment type="subcellular location">
    <subcellularLocation>
        <location evidence="8">Secreted</location>
    </subcellularLocation>
</comment>
<proteinExistence type="inferred from homology"/>
<dbReference type="OrthoDB" id="2019149at2759"/>
<keyword evidence="4 8" id="KW-0378">Hydrolase</keyword>
<evidence type="ECO:0000259" key="9">
    <source>
        <dbReference type="Pfam" id="PF01095"/>
    </source>
</evidence>
<evidence type="ECO:0000256" key="1">
    <source>
        <dbReference type="ARBA" id="ARBA00005184"/>
    </source>
</evidence>
<feature type="active site" evidence="7">
    <location>
        <position position="180"/>
    </location>
</feature>
<dbReference type="GO" id="GO:0005576">
    <property type="term" value="C:extracellular region"/>
    <property type="evidence" value="ECO:0007669"/>
    <property type="project" value="UniProtKB-SubCell"/>
</dbReference>
<dbReference type="Proteomes" id="UP000566819">
    <property type="component" value="Unassembled WGS sequence"/>
</dbReference>
<dbReference type="GO" id="GO:0030599">
    <property type="term" value="F:pectinesterase activity"/>
    <property type="evidence" value="ECO:0007669"/>
    <property type="project" value="UniProtKB-UniRule"/>
</dbReference>
<evidence type="ECO:0000313" key="11">
    <source>
        <dbReference type="Proteomes" id="UP000566819"/>
    </source>
</evidence>
<accession>A0A8H4REI8</accession>
<keyword evidence="5 8" id="KW-0063">Aspartyl esterase</keyword>
<dbReference type="SUPFAM" id="SSF51126">
    <property type="entry name" value="Pectin lyase-like"/>
    <property type="match status" value="1"/>
</dbReference>
<organism evidence="10 11">
    <name type="scientific">Cudoniella acicularis</name>
    <dbReference type="NCBI Taxonomy" id="354080"/>
    <lineage>
        <taxon>Eukaryota</taxon>
        <taxon>Fungi</taxon>
        <taxon>Dikarya</taxon>
        <taxon>Ascomycota</taxon>
        <taxon>Pezizomycotina</taxon>
        <taxon>Leotiomycetes</taxon>
        <taxon>Helotiales</taxon>
        <taxon>Tricladiaceae</taxon>
        <taxon>Cudoniella</taxon>
    </lineage>
</organism>
<dbReference type="InterPro" id="IPR000070">
    <property type="entry name" value="Pectinesterase_cat"/>
</dbReference>
<sequence>MLVCSDAATLEVKAPSTPKYDTISDALRDAQSGDTIIVYPGIYKEKLNITTNSITLQGTAYPSTNPADNVALIDFPTYRTDDVSKDDSGSSLPLLCIPLIPGTNPPSQATVLVTGNNFKAYNLNITNSAIGASELMAVAVSSRGNSNGFYSCGIVSTQGTFYAHKGSTFISRCYIEGTLDFVFGRKGNAWFQGCTLAAMRPQGSITSQGRTDPADDGYLVFDKAKIVVGKNAVRGTKGTVFLGRSWGDYARVVFQNSDLGNVITTAGWQVYTAAQVTKNILFGEYGNINSGGVRVSWAKTLTSATDISSILPGYRDWVDSSFTGTSAI</sequence>
<comment type="function">
    <text evidence="8">Involved in maceration and soft-rotting of plant tissue.</text>
</comment>
<dbReference type="AlphaFoldDB" id="A0A8H4REI8"/>
<evidence type="ECO:0000256" key="5">
    <source>
        <dbReference type="ARBA" id="ARBA00023085"/>
    </source>
</evidence>
<evidence type="ECO:0000256" key="8">
    <source>
        <dbReference type="RuleBase" id="RU000589"/>
    </source>
</evidence>
<evidence type="ECO:0000256" key="6">
    <source>
        <dbReference type="ARBA" id="ARBA00047928"/>
    </source>
</evidence>
<dbReference type="PROSITE" id="PS00503">
    <property type="entry name" value="PECTINESTERASE_2"/>
    <property type="match status" value="1"/>
</dbReference>
<evidence type="ECO:0000256" key="3">
    <source>
        <dbReference type="ARBA" id="ARBA00013229"/>
    </source>
</evidence>
<dbReference type="PANTHER" id="PTHR31321:SF57">
    <property type="entry name" value="PECTINESTERASE 53-RELATED"/>
    <property type="match status" value="1"/>
</dbReference>
<name>A0A8H4REI8_9HELO</name>
<dbReference type="EMBL" id="JAAMPI010000969">
    <property type="protein sequence ID" value="KAF4627438.1"/>
    <property type="molecule type" value="Genomic_DNA"/>
</dbReference>
<keyword evidence="8" id="KW-0961">Cell wall biogenesis/degradation</keyword>
<dbReference type="InterPro" id="IPR012334">
    <property type="entry name" value="Pectin_lyas_fold"/>
</dbReference>
<dbReference type="PANTHER" id="PTHR31321">
    <property type="entry name" value="ACYL-COA THIOESTER HYDROLASE YBHC-RELATED"/>
    <property type="match status" value="1"/>
</dbReference>
<dbReference type="InterPro" id="IPR033131">
    <property type="entry name" value="Pectinesterase_Asp_AS"/>
</dbReference>
<comment type="catalytic activity">
    <reaction evidence="6 8">
        <text>[(1-&gt;4)-alpha-D-galacturonosyl methyl ester](n) + n H2O = [(1-&gt;4)-alpha-D-galacturonosyl](n) + n methanol + n H(+)</text>
        <dbReference type="Rhea" id="RHEA:22380"/>
        <dbReference type="Rhea" id="RHEA-COMP:14570"/>
        <dbReference type="Rhea" id="RHEA-COMP:14573"/>
        <dbReference type="ChEBI" id="CHEBI:15377"/>
        <dbReference type="ChEBI" id="CHEBI:15378"/>
        <dbReference type="ChEBI" id="CHEBI:17790"/>
        <dbReference type="ChEBI" id="CHEBI:140522"/>
        <dbReference type="ChEBI" id="CHEBI:140523"/>
        <dbReference type="EC" id="3.1.1.11"/>
    </reaction>
</comment>
<protein>
    <recommendedName>
        <fullName evidence="3 8">Pectinesterase</fullName>
        <ecNumber evidence="3 8">3.1.1.11</ecNumber>
    </recommendedName>
</protein>
<dbReference type="GO" id="GO:0042545">
    <property type="term" value="P:cell wall modification"/>
    <property type="evidence" value="ECO:0007669"/>
    <property type="project" value="UniProtKB-UniRule"/>
</dbReference>
<evidence type="ECO:0000256" key="2">
    <source>
        <dbReference type="ARBA" id="ARBA00008891"/>
    </source>
</evidence>
<comment type="pathway">
    <text evidence="1 8">Glycan metabolism; pectin degradation; 2-dehydro-3-deoxy-D-gluconate from pectin: step 1/5.</text>
</comment>
<evidence type="ECO:0000256" key="7">
    <source>
        <dbReference type="PROSITE-ProRule" id="PRU10040"/>
    </source>
</evidence>